<dbReference type="Gene3D" id="3.40.50.620">
    <property type="entry name" value="HUPs"/>
    <property type="match status" value="2"/>
</dbReference>
<evidence type="ECO:0000256" key="1">
    <source>
        <dbReference type="ARBA" id="ARBA00008791"/>
    </source>
</evidence>
<comment type="similarity">
    <text evidence="1">Belongs to the universal stress protein A family.</text>
</comment>
<dbReference type="InterPro" id="IPR014729">
    <property type="entry name" value="Rossmann-like_a/b/a_fold"/>
</dbReference>
<feature type="domain" description="UspA" evidence="2">
    <location>
        <begin position="165"/>
        <end position="303"/>
    </location>
</feature>
<dbReference type="EMBL" id="FWEV01000320">
    <property type="protein sequence ID" value="SLM32526.1"/>
    <property type="molecule type" value="Genomic_DNA"/>
</dbReference>
<feature type="domain" description="UspA" evidence="2">
    <location>
        <begin position="7"/>
        <end position="149"/>
    </location>
</feature>
<dbReference type="PANTHER" id="PTHR46268">
    <property type="entry name" value="STRESS RESPONSE PROTEIN NHAX"/>
    <property type="match status" value="1"/>
</dbReference>
<dbReference type="InterPro" id="IPR006015">
    <property type="entry name" value="Universal_stress_UspA"/>
</dbReference>
<dbReference type="Pfam" id="PF00582">
    <property type="entry name" value="Usp"/>
    <property type="match status" value="2"/>
</dbReference>
<name>A0A1W1HJB0_9BACT</name>
<evidence type="ECO:0000259" key="2">
    <source>
        <dbReference type="Pfam" id="PF00582"/>
    </source>
</evidence>
<organism evidence="3 4">
    <name type="scientific">Desulfamplus magnetovallimortis</name>
    <dbReference type="NCBI Taxonomy" id="1246637"/>
    <lineage>
        <taxon>Bacteria</taxon>
        <taxon>Pseudomonadati</taxon>
        <taxon>Thermodesulfobacteriota</taxon>
        <taxon>Desulfobacteria</taxon>
        <taxon>Desulfobacterales</taxon>
        <taxon>Desulfobacteraceae</taxon>
        <taxon>Desulfamplus</taxon>
    </lineage>
</organism>
<evidence type="ECO:0000313" key="4">
    <source>
        <dbReference type="Proteomes" id="UP000191931"/>
    </source>
</evidence>
<protein>
    <submittedName>
        <fullName evidence="3">Putative UspA domain-containing protein</fullName>
    </submittedName>
</protein>
<dbReference type="PANTHER" id="PTHR46268:SF6">
    <property type="entry name" value="UNIVERSAL STRESS PROTEIN UP12"/>
    <property type="match status" value="1"/>
</dbReference>
<proteinExistence type="inferred from homology"/>
<gene>
    <name evidence="3" type="ORF">MTBBW1_750047</name>
</gene>
<reference evidence="3 4" key="1">
    <citation type="submission" date="2017-03" db="EMBL/GenBank/DDBJ databases">
        <authorList>
            <person name="Afonso C.L."/>
            <person name="Miller P.J."/>
            <person name="Scott M.A."/>
            <person name="Spackman E."/>
            <person name="Goraichik I."/>
            <person name="Dimitrov K.M."/>
            <person name="Suarez D.L."/>
            <person name="Swayne D.E."/>
        </authorList>
    </citation>
    <scope>NUCLEOTIDE SEQUENCE [LARGE SCALE GENOMIC DNA]</scope>
    <source>
        <strain evidence="3">PRJEB14757</strain>
    </source>
</reference>
<dbReference type="OrthoDB" id="5430193at2"/>
<dbReference type="SUPFAM" id="SSF52402">
    <property type="entry name" value="Adenine nucleotide alpha hydrolases-like"/>
    <property type="match status" value="2"/>
</dbReference>
<dbReference type="InterPro" id="IPR006016">
    <property type="entry name" value="UspA"/>
</dbReference>
<dbReference type="PRINTS" id="PR01438">
    <property type="entry name" value="UNVRSLSTRESS"/>
</dbReference>
<evidence type="ECO:0000313" key="3">
    <source>
        <dbReference type="EMBL" id="SLM32526.1"/>
    </source>
</evidence>
<dbReference type="AlphaFoldDB" id="A0A1W1HJB0"/>
<accession>A0A1W1HJB0</accession>
<keyword evidence="4" id="KW-1185">Reference proteome</keyword>
<dbReference type="STRING" id="1246637.MTBBW1_750047"/>
<dbReference type="RefSeq" id="WP_080802418.1">
    <property type="nucleotide sequence ID" value="NZ_LT828543.1"/>
</dbReference>
<dbReference type="CDD" id="cd00293">
    <property type="entry name" value="USP-like"/>
    <property type="match status" value="2"/>
</dbReference>
<sequence>MSKYGNTILVALDGSERAMKTVEYLCDFKPFHKKDLVLLNIFSGVPDCYWDLGRESFSRSTMAQAMGWEHQRRTEMEEFMARAKSMLVSAGYPSKSVYVRIQNRKKGVTRDIIEEAEKGYFALLSRRRGAGALSYVVMGSTTSKLVQSLSSVPLMLAGIERVNNSICVAVDGSENSRRAVDFTAGVVEGSDCRIVLCSVLRNFNLFNGKSALEVTEDSNISSLSEIIDAALEDAAQKFKSVGIPVDKIDRKKIVGVSSRAAAISQAAQDAKCDTVVLGRRGQSNLAKFSMGRVPSKVIHIARTMTVWIIS</sequence>
<dbReference type="Proteomes" id="UP000191931">
    <property type="component" value="Unassembled WGS sequence"/>
</dbReference>